<dbReference type="AlphaFoldDB" id="A0A0A5I075"/>
<dbReference type="InterPro" id="IPR052746">
    <property type="entry name" value="MlaB_ABC_Transporter"/>
</dbReference>
<feature type="domain" description="STAS" evidence="1">
    <location>
        <begin position="1"/>
        <end position="86"/>
    </location>
</feature>
<dbReference type="PANTHER" id="PTHR35849:SF2">
    <property type="entry name" value="BLR2341 PROTEIN"/>
    <property type="match status" value="1"/>
</dbReference>
<dbReference type="STRING" id="379097.SE23_07340"/>
<comment type="caution">
    <text evidence="2">The sequence shown here is derived from an EMBL/GenBank/DDBJ whole genome shotgun (WGS) entry which is preliminary data.</text>
</comment>
<dbReference type="SUPFAM" id="SSF52091">
    <property type="entry name" value="SpoIIaa-like"/>
    <property type="match status" value="1"/>
</dbReference>
<evidence type="ECO:0000259" key="1">
    <source>
        <dbReference type="PROSITE" id="PS50801"/>
    </source>
</evidence>
<organism evidence="2 3">
    <name type="scientific">Photobacterium sp. (strain ATCC 43367)</name>
    <dbReference type="NCBI Taxonomy" id="379097"/>
    <lineage>
        <taxon>Bacteria</taxon>
        <taxon>Pseudomonadati</taxon>
        <taxon>Pseudomonadota</taxon>
        <taxon>Gammaproteobacteria</taxon>
        <taxon>Vibrionales</taxon>
        <taxon>Vibrionaceae</taxon>
        <taxon>Vibrio</taxon>
        <taxon>Vibrio oreintalis group</taxon>
    </lineage>
</organism>
<dbReference type="Gene3D" id="3.30.750.24">
    <property type="entry name" value="STAS domain"/>
    <property type="match status" value="1"/>
</dbReference>
<protein>
    <submittedName>
        <fullName evidence="2">Anti-anti-sigma regulatory factor</fullName>
    </submittedName>
</protein>
<dbReference type="Proteomes" id="UP000030451">
    <property type="component" value="Unassembled WGS sequence"/>
</dbReference>
<dbReference type="OrthoDB" id="5876963at2"/>
<dbReference type="PROSITE" id="PS50801">
    <property type="entry name" value="STAS"/>
    <property type="match status" value="1"/>
</dbReference>
<dbReference type="InterPro" id="IPR036513">
    <property type="entry name" value="STAS_dom_sf"/>
</dbReference>
<dbReference type="InterPro" id="IPR002645">
    <property type="entry name" value="STAS_dom"/>
</dbReference>
<accession>A0A0A5I075</accession>
<dbReference type="EMBL" id="JRWP01000004">
    <property type="protein sequence ID" value="KGY09930.1"/>
    <property type="molecule type" value="Genomic_DNA"/>
</dbReference>
<reference evidence="2 3" key="1">
    <citation type="submission" date="2014-10" db="EMBL/GenBank/DDBJ databases">
        <title>Genome sequencing of Vibrio sinaloensis T08.</title>
        <authorList>
            <person name="Chan K.-G."/>
            <person name="Mohamad N.I."/>
        </authorList>
    </citation>
    <scope>NUCLEOTIDE SEQUENCE [LARGE SCALE GENOMIC DNA]</scope>
    <source>
        <strain evidence="2 3">T08</strain>
    </source>
</reference>
<evidence type="ECO:0000313" key="3">
    <source>
        <dbReference type="Proteomes" id="UP000030451"/>
    </source>
</evidence>
<dbReference type="InterPro" id="IPR058548">
    <property type="entry name" value="MlaB-like_STAS"/>
</dbReference>
<dbReference type="Pfam" id="PF13466">
    <property type="entry name" value="STAS_2"/>
    <property type="match status" value="1"/>
</dbReference>
<sequence length="103" mass="11221">MDCALPESLDISTVLDSTSSYREWLSENTEIVIDASQVSRVDAAGVQALCSLFISANNHQIDIQLKHPSQILLEALGTLGLSEQIKWNEDCGESKHDENSSCG</sequence>
<proteinExistence type="predicted"/>
<dbReference type="RefSeq" id="WP_005469178.1">
    <property type="nucleotide sequence ID" value="NZ_JAVHXF010000073.1"/>
</dbReference>
<gene>
    <name evidence="2" type="ORF">NM06_03165</name>
</gene>
<dbReference type="PANTHER" id="PTHR35849">
    <property type="entry name" value="BLR2341 PROTEIN"/>
    <property type="match status" value="1"/>
</dbReference>
<name>A0A0A5I075_PHOS4</name>
<evidence type="ECO:0000313" key="2">
    <source>
        <dbReference type="EMBL" id="KGY09930.1"/>
    </source>
</evidence>